<dbReference type="SMART" id="SM00353">
    <property type="entry name" value="HLH"/>
    <property type="match status" value="1"/>
</dbReference>
<dbReference type="CDD" id="cd11405">
    <property type="entry name" value="bHLHzip_MLXIP_like"/>
    <property type="match status" value="1"/>
</dbReference>
<reference evidence="10" key="2">
    <citation type="submission" date="2018-07" db="EMBL/GenBank/DDBJ databases">
        <authorList>
            <person name="Quirk P.G."/>
            <person name="Krulwich T.A."/>
        </authorList>
    </citation>
    <scope>NUCLEOTIDE SEQUENCE</scope>
</reference>
<evidence type="ECO:0000313" key="9">
    <source>
        <dbReference type="EMBL" id="SSX05752.1"/>
    </source>
</evidence>
<dbReference type="PANTHER" id="PTHR15741">
    <property type="entry name" value="BASIC HELIX-LOOP-HELIX ZIP TRANSCRIPTION FACTOR"/>
    <property type="match status" value="1"/>
</dbReference>
<keyword evidence="6" id="KW-0175">Coiled coil</keyword>
<evidence type="ECO:0000256" key="6">
    <source>
        <dbReference type="SAM" id="Coils"/>
    </source>
</evidence>
<dbReference type="FunFam" id="4.10.280.10:FF:000094">
    <property type="entry name" value="Blast:Carbohydrate-responsive element-binding protein"/>
    <property type="match status" value="1"/>
</dbReference>
<dbReference type="InterPro" id="IPR036638">
    <property type="entry name" value="HLH_DNA-bd_sf"/>
</dbReference>
<organism evidence="10">
    <name type="scientific">Culicoides sonorensis</name>
    <name type="common">Biting midge</name>
    <dbReference type="NCBI Taxonomy" id="179676"/>
    <lineage>
        <taxon>Eukaryota</taxon>
        <taxon>Metazoa</taxon>
        <taxon>Ecdysozoa</taxon>
        <taxon>Arthropoda</taxon>
        <taxon>Hexapoda</taxon>
        <taxon>Insecta</taxon>
        <taxon>Pterygota</taxon>
        <taxon>Neoptera</taxon>
        <taxon>Endopterygota</taxon>
        <taxon>Diptera</taxon>
        <taxon>Nematocera</taxon>
        <taxon>Chironomoidea</taxon>
        <taxon>Ceratopogonidae</taxon>
        <taxon>Ceratopogoninae</taxon>
        <taxon>Culicoides</taxon>
        <taxon>Monoculicoides</taxon>
    </lineage>
</organism>
<dbReference type="GO" id="GO:0005634">
    <property type="term" value="C:nucleus"/>
    <property type="evidence" value="ECO:0007669"/>
    <property type="project" value="UniProtKB-SubCell"/>
</dbReference>
<feature type="domain" description="BHLH" evidence="8">
    <location>
        <begin position="848"/>
        <end position="902"/>
    </location>
</feature>
<name>A0A336M9X4_CULSO</name>
<feature type="compositionally biased region" description="Low complexity" evidence="7">
    <location>
        <begin position="585"/>
        <end position="608"/>
    </location>
</feature>
<feature type="region of interest" description="Disordered" evidence="7">
    <location>
        <begin position="1039"/>
        <end position="1059"/>
    </location>
</feature>
<evidence type="ECO:0000256" key="2">
    <source>
        <dbReference type="ARBA" id="ARBA00023015"/>
    </source>
</evidence>
<dbReference type="GO" id="GO:0000981">
    <property type="term" value="F:DNA-binding transcription factor activity, RNA polymerase II-specific"/>
    <property type="evidence" value="ECO:0007669"/>
    <property type="project" value="TreeGrafter"/>
</dbReference>
<dbReference type="Pfam" id="PF00010">
    <property type="entry name" value="HLH"/>
    <property type="match status" value="1"/>
</dbReference>
<evidence type="ECO:0000256" key="3">
    <source>
        <dbReference type="ARBA" id="ARBA00023125"/>
    </source>
</evidence>
<dbReference type="EMBL" id="UFQT01000650">
    <property type="protein sequence ID" value="SSX26111.1"/>
    <property type="molecule type" value="Genomic_DNA"/>
</dbReference>
<dbReference type="Gene3D" id="4.10.280.10">
    <property type="entry name" value="Helix-loop-helix DNA-binding domain"/>
    <property type="match status" value="1"/>
</dbReference>
<feature type="coiled-coil region" evidence="6">
    <location>
        <begin position="899"/>
        <end position="933"/>
    </location>
</feature>
<evidence type="ECO:0000256" key="4">
    <source>
        <dbReference type="ARBA" id="ARBA00023163"/>
    </source>
</evidence>
<dbReference type="InterPro" id="IPR052207">
    <property type="entry name" value="Max-like/E-box_TFs"/>
</dbReference>
<feature type="region of interest" description="Disordered" evidence="7">
    <location>
        <begin position="566"/>
        <end position="620"/>
    </location>
</feature>
<comment type="subcellular location">
    <subcellularLocation>
        <location evidence="1">Nucleus</location>
    </subcellularLocation>
</comment>
<sequence>MMMASTMTDNRNNTSESIHSGQFMVSHFEKDDEEDPDDDEIVEMLSPQQTQDSIISDPVTVTAGHCMDLQRYNPAVAGQHKTLSSVEIDSDLSTIFNTLNVTYQQKLTSPKWNPFKGIRLRWKEKIRLNNVIWRCWHMQFILKRKTLVCQFASPLDTDVHNTPQAILLEGKYWKRHGNVIENEYIRWRRYHMSKALPSNNETTSEIDFLEWSPNSCDIIPRLTDDILFSSISQFPVHFPFPDSREIARAGRADFIQPSLGPLQPNFDDLMDIDLDFLNFPRLAPVPEEETSEILRAIDNTPNFPMIDSSNNATQTPMNIDSSASQPATSQFCGQTLSQQSHLVSPANINTNNNNNAFISQTTTNNSNATQNLMSMTTQQPSQNDDASSNYLRQKIPRGYYKMHNRREPINYEKTQPTKHQTIVYNQLLQQQQQQQGTVINYSGNLDVSNSSNAALNQFIAQPNPIHVSPIQTTTNNFNLMTNAQMPLIQQTTNDMTNVINLSNTDQLMNTGVIPKNIQSPIRMMSNNQGQTQVQQLLNSGQMLQNSGFKVQSQQQVYALQQQQQQGTNYQNTSTRQMLRQPSPPQMSMIDQQQLQSSQTFLSSSIQQQATTKEIGRSSSLPVNSTFQSAFATHKEEPFAMPKYSRSRSRQRSNSINLHRTANNLLTGMQSATSEPVLNAPSSALLVQLLSNNTTNLLTKNSISSNAISNVQQQIQKQQPSQQQQTQPKNNNNITKQQVTVQQTNLPPPLQHKSLTFPTQAVQNQLQHQSASTGMSASILSSLKKNIQHNPFGSPGLSNSTTSHSISTPSLSPDSALDIEMPLSPLSRQTSSSSLKFSSPSTSIREGPGRRAGHIHAEQKRRYNIKNGFDMLHSLIPELQNNPNAKLSKAAMLQKGAEYIKQMRIERSNLKERMDILRQEIDTLNNSLSHLQTALPADGAPVSKQRSNRMAELYDAYVRYRTNDHWKYWVFGLIFEPMMQSFNSTVSVASMDDLIRTTNNWVDQHCSLIELRPAVSNKLRCLSLTTDLLAERPTSLQQEVHKAMSTSSNCSSSSSGYQSK</sequence>
<feature type="compositionally biased region" description="Polar residues" evidence="7">
    <location>
        <begin position="785"/>
        <end position="812"/>
    </location>
</feature>
<dbReference type="InterPro" id="IPR011598">
    <property type="entry name" value="bHLH_dom"/>
</dbReference>
<accession>A0A336M9X4</accession>
<dbReference type="OMA" id="TEFHSSI"/>
<gene>
    <name evidence="10" type="primary">CSON013117</name>
</gene>
<evidence type="ECO:0000256" key="7">
    <source>
        <dbReference type="SAM" id="MobiDB-lite"/>
    </source>
</evidence>
<dbReference type="VEuPathDB" id="VectorBase:CSON013117"/>
<keyword evidence="4" id="KW-0804">Transcription</keyword>
<feature type="region of interest" description="Disordered" evidence="7">
    <location>
        <begin position="1"/>
        <end position="20"/>
    </location>
</feature>
<dbReference type="AlphaFoldDB" id="A0A336M9X4"/>
<dbReference type="EMBL" id="UFQS01000650">
    <property type="protein sequence ID" value="SSX05752.1"/>
    <property type="molecule type" value="Genomic_DNA"/>
</dbReference>
<dbReference type="SUPFAM" id="SSF47459">
    <property type="entry name" value="HLH, helix-loop-helix DNA-binding domain"/>
    <property type="match status" value="1"/>
</dbReference>
<evidence type="ECO:0000256" key="5">
    <source>
        <dbReference type="ARBA" id="ARBA00023242"/>
    </source>
</evidence>
<feature type="compositionally biased region" description="Low complexity" evidence="7">
    <location>
        <begin position="821"/>
        <end position="842"/>
    </location>
</feature>
<dbReference type="GO" id="GO:0000978">
    <property type="term" value="F:RNA polymerase II cis-regulatory region sequence-specific DNA binding"/>
    <property type="evidence" value="ECO:0007669"/>
    <property type="project" value="TreeGrafter"/>
</dbReference>
<evidence type="ECO:0000259" key="8">
    <source>
        <dbReference type="PROSITE" id="PS50888"/>
    </source>
</evidence>
<feature type="region of interest" description="Disordered" evidence="7">
    <location>
        <begin position="710"/>
        <end position="729"/>
    </location>
</feature>
<keyword evidence="3" id="KW-0238">DNA-binding</keyword>
<protein>
    <submittedName>
        <fullName evidence="10">CSON013117 protein</fullName>
    </submittedName>
</protein>
<keyword evidence="5" id="KW-0539">Nucleus</keyword>
<dbReference type="PROSITE" id="PS50888">
    <property type="entry name" value="BHLH"/>
    <property type="match status" value="1"/>
</dbReference>
<evidence type="ECO:0000313" key="10">
    <source>
        <dbReference type="EMBL" id="SSX26111.1"/>
    </source>
</evidence>
<dbReference type="GO" id="GO:0046983">
    <property type="term" value="F:protein dimerization activity"/>
    <property type="evidence" value="ECO:0007669"/>
    <property type="project" value="InterPro"/>
</dbReference>
<proteinExistence type="predicted"/>
<keyword evidence="2" id="KW-0805">Transcription regulation</keyword>
<dbReference type="CDD" id="cd21739">
    <property type="entry name" value="NES2-NLS_ChREBP-like"/>
    <property type="match status" value="1"/>
</dbReference>
<dbReference type="PANTHER" id="PTHR15741:SF37">
    <property type="entry name" value="LD38259P"/>
    <property type="match status" value="1"/>
</dbReference>
<feature type="region of interest" description="Disordered" evidence="7">
    <location>
        <begin position="637"/>
        <end position="656"/>
    </location>
</feature>
<evidence type="ECO:0000256" key="1">
    <source>
        <dbReference type="ARBA" id="ARBA00004123"/>
    </source>
</evidence>
<reference evidence="9" key="1">
    <citation type="submission" date="2018-04" db="EMBL/GenBank/DDBJ databases">
        <authorList>
            <person name="Go L.Y."/>
            <person name="Mitchell J.A."/>
        </authorList>
    </citation>
    <scope>NUCLEOTIDE SEQUENCE</scope>
    <source>
        <tissue evidence="9">Whole organism</tissue>
    </source>
</reference>
<feature type="compositionally biased region" description="Low complexity" evidence="7">
    <location>
        <begin position="1044"/>
        <end position="1059"/>
    </location>
</feature>
<feature type="region of interest" description="Disordered" evidence="7">
    <location>
        <begin position="785"/>
        <end position="858"/>
    </location>
</feature>